<name>A0A386UQM8_9RHOB</name>
<evidence type="ECO:0000313" key="3">
    <source>
        <dbReference type="Proteomes" id="UP000272010"/>
    </source>
</evidence>
<evidence type="ECO:0000259" key="1">
    <source>
        <dbReference type="Pfam" id="PF03886"/>
    </source>
</evidence>
<organism evidence="2 3">
    <name type="scientific">Paracoccus yeei</name>
    <dbReference type="NCBI Taxonomy" id="147645"/>
    <lineage>
        <taxon>Bacteria</taxon>
        <taxon>Pseudomonadati</taxon>
        <taxon>Pseudomonadota</taxon>
        <taxon>Alphaproteobacteria</taxon>
        <taxon>Rhodobacterales</taxon>
        <taxon>Paracoccaceae</taxon>
        <taxon>Paracoccus</taxon>
    </lineage>
</organism>
<dbReference type="AlphaFoldDB" id="A0A386UQM8"/>
<dbReference type="Pfam" id="PF03886">
    <property type="entry name" value="ABC_trans_aux"/>
    <property type="match status" value="1"/>
</dbReference>
<accession>A0A386UQM8</accession>
<dbReference type="RefSeq" id="WP_120443351.1">
    <property type="nucleotide sequence ID" value="NZ_CP031078.1"/>
</dbReference>
<reference evidence="3" key="1">
    <citation type="submission" date="2018-07" db="EMBL/GenBank/DDBJ databases">
        <title>Genome Structure of the Opportunistic Pathogen Paracoccus yeei (Alphaproteobacteria) and Identification of Putative Virulence Factors.</title>
        <authorList>
            <person name="Lasek R."/>
            <person name="Szuplewska M."/>
            <person name="Mitura M."/>
            <person name="Decewicz P."/>
            <person name="Chmielowska C."/>
            <person name="Pawlot A."/>
            <person name="Sentkowska D."/>
            <person name="Czarnecki J."/>
            <person name="Bartosik D."/>
        </authorList>
    </citation>
    <scope>NUCLEOTIDE SEQUENCE [LARGE SCALE GENOMIC DNA]</scope>
    <source>
        <strain evidence="3">CCUG 32053</strain>
    </source>
</reference>
<evidence type="ECO:0000313" key="2">
    <source>
        <dbReference type="EMBL" id="AYF03033.1"/>
    </source>
</evidence>
<dbReference type="EMBL" id="CP031078">
    <property type="protein sequence ID" value="AYF03033.1"/>
    <property type="molecule type" value="Genomic_DNA"/>
</dbReference>
<dbReference type="SUPFAM" id="SSF159594">
    <property type="entry name" value="XCC0632-like"/>
    <property type="match status" value="1"/>
</dbReference>
<protein>
    <recommendedName>
        <fullName evidence="1">ABC-type transport auxiliary lipoprotein component domain-containing protein</fullName>
    </recommendedName>
</protein>
<feature type="domain" description="ABC-type transport auxiliary lipoprotein component" evidence="1">
    <location>
        <begin position="41"/>
        <end position="200"/>
    </location>
</feature>
<dbReference type="Proteomes" id="UP000272010">
    <property type="component" value="Chromosome"/>
</dbReference>
<proteinExistence type="predicted"/>
<dbReference type="Gene3D" id="3.40.50.10610">
    <property type="entry name" value="ABC-type transport auxiliary lipoprotein component"/>
    <property type="match status" value="1"/>
</dbReference>
<gene>
    <name evidence="2" type="ORF">PY32053_03466</name>
</gene>
<sequence length="216" mass="22877">MTLARTTRPRTAAAILALILALPGCGALSALSGGPALDVFELRAPDETPKSCGRGRRAELVIEEPKARGTLDTERIMIRPNALQTQYLPDAQWGDTVPVTLQNLLVRSFSPYDAFTHVGRAPLGTAGDFALISEIRDFNAEVAGKGAIVRLSVDAQLVREMDASVTARGSFSATATASSTRTEDLIPAFDAAGRELLGQMTDWGLRGVGVNPAACR</sequence>
<dbReference type="InterPro" id="IPR005586">
    <property type="entry name" value="ABC_trans_aux"/>
</dbReference>